<dbReference type="Proteomes" id="UP000756387">
    <property type="component" value="Unassembled WGS sequence"/>
</dbReference>
<evidence type="ECO:0000313" key="4">
    <source>
        <dbReference type="Proteomes" id="UP000756387"/>
    </source>
</evidence>
<dbReference type="EMBL" id="JADCSA010000011">
    <property type="protein sequence ID" value="MBE7325295.1"/>
    <property type="molecule type" value="Genomic_DNA"/>
</dbReference>
<evidence type="ECO:0000259" key="2">
    <source>
        <dbReference type="PROSITE" id="PS51782"/>
    </source>
</evidence>
<organism evidence="3 4">
    <name type="scientific">Nocardioides malaquae</name>
    <dbReference type="NCBI Taxonomy" id="2773426"/>
    <lineage>
        <taxon>Bacteria</taxon>
        <taxon>Bacillati</taxon>
        <taxon>Actinomycetota</taxon>
        <taxon>Actinomycetes</taxon>
        <taxon>Propionibacteriales</taxon>
        <taxon>Nocardioidaceae</taxon>
        <taxon>Nocardioides</taxon>
    </lineage>
</organism>
<name>A0ABR9RVA9_9ACTN</name>
<evidence type="ECO:0000313" key="3">
    <source>
        <dbReference type="EMBL" id="MBE7325295.1"/>
    </source>
</evidence>
<keyword evidence="1" id="KW-0812">Transmembrane</keyword>
<proteinExistence type="predicted"/>
<dbReference type="Pfam" id="PF01476">
    <property type="entry name" value="LysM"/>
    <property type="match status" value="1"/>
</dbReference>
<evidence type="ECO:0000256" key="1">
    <source>
        <dbReference type="SAM" id="Phobius"/>
    </source>
</evidence>
<dbReference type="InterPro" id="IPR036779">
    <property type="entry name" value="LysM_dom_sf"/>
</dbReference>
<comment type="caution">
    <text evidence="3">The sequence shown here is derived from an EMBL/GenBank/DDBJ whole genome shotgun (WGS) entry which is preliminary data.</text>
</comment>
<reference evidence="3 4" key="1">
    <citation type="submission" date="2020-10" db="EMBL/GenBank/DDBJ databases">
        <title>Nocardioides sp. isolated from sludge.</title>
        <authorList>
            <person name="Zhang X."/>
        </authorList>
    </citation>
    <scope>NUCLEOTIDE SEQUENCE [LARGE SCALE GENOMIC DNA]</scope>
    <source>
        <strain evidence="3 4">Y6</strain>
    </source>
</reference>
<dbReference type="SUPFAM" id="SSF54106">
    <property type="entry name" value="LysM domain"/>
    <property type="match status" value="1"/>
</dbReference>
<feature type="domain" description="LysM" evidence="2">
    <location>
        <begin position="76"/>
        <end position="125"/>
    </location>
</feature>
<gene>
    <name evidence="3" type="ORF">IEQ44_11580</name>
</gene>
<dbReference type="PROSITE" id="PS51782">
    <property type="entry name" value="LYSM"/>
    <property type="match status" value="1"/>
</dbReference>
<keyword evidence="1" id="KW-1133">Transmembrane helix</keyword>
<dbReference type="SMART" id="SM00257">
    <property type="entry name" value="LysM"/>
    <property type="match status" value="1"/>
</dbReference>
<sequence length="129" mass="13325">MSATTVTPIAQVSSMQVSSIRVAPTGRPASTGQVRLTRRGRLVVLAAALLLALVVSVALGGGSMASEEAGEPRATEIVVVNEGDTLWGIAAEVASDGEVRSMVHEIRELNNLESSVVALGQRLHVPSQG</sequence>
<protein>
    <submittedName>
        <fullName evidence="3">LysM peptidoglycan-binding domain-containing protein</fullName>
    </submittedName>
</protein>
<keyword evidence="1" id="KW-0472">Membrane</keyword>
<accession>A0ABR9RVA9</accession>
<feature type="transmembrane region" description="Helical" evidence="1">
    <location>
        <begin position="42"/>
        <end position="65"/>
    </location>
</feature>
<dbReference type="Gene3D" id="3.10.350.10">
    <property type="entry name" value="LysM domain"/>
    <property type="match status" value="1"/>
</dbReference>
<dbReference type="RefSeq" id="WP_193638629.1">
    <property type="nucleotide sequence ID" value="NZ_JADCSA010000011.1"/>
</dbReference>
<keyword evidence="4" id="KW-1185">Reference proteome</keyword>
<dbReference type="CDD" id="cd00118">
    <property type="entry name" value="LysM"/>
    <property type="match status" value="1"/>
</dbReference>
<dbReference type="InterPro" id="IPR018392">
    <property type="entry name" value="LysM"/>
</dbReference>